<reference evidence="6 7" key="1">
    <citation type="journal article" date="2018" name="Proc. Natl. Acad. Sci. U.S.A.">
        <title>Linking secondary metabolites to gene clusters through genome sequencing of six diverse Aspergillus species.</title>
        <authorList>
            <person name="Kaerboelling I."/>
            <person name="Vesth T.C."/>
            <person name="Frisvad J.C."/>
            <person name="Nybo J.L."/>
            <person name="Theobald S."/>
            <person name="Kuo A."/>
            <person name="Bowyer P."/>
            <person name="Matsuda Y."/>
            <person name="Mondo S."/>
            <person name="Lyhne E.K."/>
            <person name="Kogle M.E."/>
            <person name="Clum A."/>
            <person name="Lipzen A."/>
            <person name="Salamov A."/>
            <person name="Ngan C.Y."/>
            <person name="Daum C."/>
            <person name="Chiniquy J."/>
            <person name="Barry K."/>
            <person name="LaButti K."/>
            <person name="Haridas S."/>
            <person name="Simmons B.A."/>
            <person name="Magnuson J.K."/>
            <person name="Mortensen U.H."/>
            <person name="Larsen T.O."/>
            <person name="Grigoriev I.V."/>
            <person name="Baker S.E."/>
            <person name="Andersen M.R."/>
        </authorList>
    </citation>
    <scope>NUCLEOTIDE SEQUENCE [LARGE SCALE GENOMIC DNA]</scope>
    <source>
        <strain evidence="6 7">IBT 24754</strain>
    </source>
</reference>
<dbReference type="VEuPathDB" id="FungiDB:P175DRAFT_0520282"/>
<keyword evidence="2 5" id="KW-0812">Transmembrane</keyword>
<feature type="transmembrane region" description="Helical" evidence="5">
    <location>
        <begin position="475"/>
        <end position="496"/>
    </location>
</feature>
<dbReference type="GeneID" id="63816028"/>
<dbReference type="RefSeq" id="XP_040755746.1">
    <property type="nucleotide sequence ID" value="XM_040899146.1"/>
</dbReference>
<evidence type="ECO:0000313" key="6">
    <source>
        <dbReference type="EMBL" id="PTU24354.1"/>
    </source>
</evidence>
<name>A0A2T5M760_9EURO</name>
<keyword evidence="3 5" id="KW-1133">Transmembrane helix</keyword>
<keyword evidence="4 5" id="KW-0472">Membrane</keyword>
<dbReference type="InterPro" id="IPR045863">
    <property type="entry name" value="CorA_TM1_TM2"/>
</dbReference>
<protein>
    <submittedName>
        <fullName evidence="6">Uncharacterized protein</fullName>
    </submittedName>
</protein>
<evidence type="ECO:0000313" key="7">
    <source>
        <dbReference type="Proteomes" id="UP000244073"/>
    </source>
</evidence>
<gene>
    <name evidence="6" type="ORF">P175DRAFT_0520282</name>
</gene>
<dbReference type="GO" id="GO:0016020">
    <property type="term" value="C:membrane"/>
    <property type="evidence" value="ECO:0007669"/>
    <property type="project" value="UniProtKB-SubCell"/>
</dbReference>
<sequence length="554" mass="62070">MSQTPSTLGEKENTKQPTDYIRAVRQHAARELRTSLHPGVNHRHLAKFLQQTGRQAPKPHLTQQPKFSYAVIHDLTYNHGDHRRVVSFDSDSGLDGFFSHPYPGTGSGHLVFLHGYPSPQWLGVVGARYGVDPEFFHRLLNQAPSGEFYDTPALPSASRNIITVPITSIGQHLGSSLPRSEAPNSLVAYFRGLGVRFNVGESIVRDFSLHDQEHFSIVQNIQICVIPRRSSGWSAIIYLDNGRPIDSGPPGPWSMLSTSLHSDVFLPVIQCKPKLGLAKHPLWASVPNTHLSGPAQNSRFTQSQSLLPHESYGRFLSDRLMNSDAFYALSEIFSFAASAENQLFNLLNSKLVFGSKYTGSMLSSLTGLTYHKNILEAHIEQLQEMVAIIERRGDSKWPTILAPTPRPTDGNVQPHPDPLAYQEIQSTAARLLDDYKYLLRRGQAISRRYQEAIDHLRNNAMLEESKKGIEQAQGVGRLTLLAFLFLPLGFTTSFFSMSFRELDTGLSIWIWFAVSVPAFFLTLLLCYWSEVWGTICRLQKGPRDSSTSWKKSTV</sequence>
<evidence type="ECO:0000256" key="4">
    <source>
        <dbReference type="ARBA" id="ARBA00023136"/>
    </source>
</evidence>
<comment type="subcellular location">
    <subcellularLocation>
        <location evidence="1">Membrane</location>
        <topology evidence="1">Multi-pass membrane protein</topology>
    </subcellularLocation>
</comment>
<dbReference type="AlphaFoldDB" id="A0A2T5M760"/>
<dbReference type="Proteomes" id="UP000244073">
    <property type="component" value="Unassembled WGS sequence"/>
</dbReference>
<evidence type="ECO:0000256" key="3">
    <source>
        <dbReference type="ARBA" id="ARBA00022989"/>
    </source>
</evidence>
<dbReference type="OrthoDB" id="3231000at2759"/>
<proteinExistence type="predicted"/>
<evidence type="ECO:0000256" key="5">
    <source>
        <dbReference type="SAM" id="Phobius"/>
    </source>
</evidence>
<dbReference type="SUPFAM" id="SSF144083">
    <property type="entry name" value="Magnesium transport protein CorA, transmembrane region"/>
    <property type="match status" value="1"/>
</dbReference>
<dbReference type="Gene3D" id="1.20.58.340">
    <property type="entry name" value="Magnesium transport protein CorA, transmembrane region"/>
    <property type="match status" value="1"/>
</dbReference>
<feature type="transmembrane region" description="Helical" evidence="5">
    <location>
        <begin position="508"/>
        <end position="528"/>
    </location>
</feature>
<evidence type="ECO:0000256" key="2">
    <source>
        <dbReference type="ARBA" id="ARBA00022692"/>
    </source>
</evidence>
<organism evidence="6 7">
    <name type="scientific">Aspergillus ochraceoroseus IBT 24754</name>
    <dbReference type="NCBI Taxonomy" id="1392256"/>
    <lineage>
        <taxon>Eukaryota</taxon>
        <taxon>Fungi</taxon>
        <taxon>Dikarya</taxon>
        <taxon>Ascomycota</taxon>
        <taxon>Pezizomycotina</taxon>
        <taxon>Eurotiomycetes</taxon>
        <taxon>Eurotiomycetidae</taxon>
        <taxon>Eurotiales</taxon>
        <taxon>Aspergillaceae</taxon>
        <taxon>Aspergillus</taxon>
        <taxon>Aspergillus subgen. Nidulantes</taxon>
    </lineage>
</organism>
<evidence type="ECO:0000256" key="1">
    <source>
        <dbReference type="ARBA" id="ARBA00004141"/>
    </source>
</evidence>
<accession>A0A2T5M760</accession>
<dbReference type="EMBL" id="MSFN02000001">
    <property type="protein sequence ID" value="PTU24354.1"/>
    <property type="molecule type" value="Genomic_DNA"/>
</dbReference>
<comment type="caution">
    <text evidence="6">The sequence shown here is derived from an EMBL/GenBank/DDBJ whole genome shotgun (WGS) entry which is preliminary data.</text>
</comment>